<evidence type="ECO:0000313" key="10">
    <source>
        <dbReference type="Proteomes" id="UP000663792"/>
    </source>
</evidence>
<dbReference type="PANTHER" id="PTHR33885:SF3">
    <property type="entry name" value="PHAGE SHOCK PROTEIN C"/>
    <property type="match status" value="1"/>
</dbReference>
<evidence type="ECO:0000256" key="6">
    <source>
        <dbReference type="SAM" id="MobiDB-lite"/>
    </source>
</evidence>
<evidence type="ECO:0000256" key="3">
    <source>
        <dbReference type="ARBA" id="ARBA00022692"/>
    </source>
</evidence>
<keyword evidence="2" id="KW-1003">Cell membrane</keyword>
<name>A0A938Y7T2_9ACTN</name>
<feature type="transmembrane region" description="Helical" evidence="7">
    <location>
        <begin position="382"/>
        <end position="402"/>
    </location>
</feature>
<feature type="compositionally biased region" description="Pro residues" evidence="6">
    <location>
        <begin position="308"/>
        <end position="317"/>
    </location>
</feature>
<organism evidence="9 10">
    <name type="scientific">Nakamurella leprariae</name>
    <dbReference type="NCBI Taxonomy" id="2803911"/>
    <lineage>
        <taxon>Bacteria</taxon>
        <taxon>Bacillati</taxon>
        <taxon>Actinomycetota</taxon>
        <taxon>Actinomycetes</taxon>
        <taxon>Nakamurellales</taxon>
        <taxon>Nakamurellaceae</taxon>
        <taxon>Nakamurella</taxon>
    </lineage>
</organism>
<dbReference type="InterPro" id="IPR007168">
    <property type="entry name" value="Phageshock_PspC_N"/>
</dbReference>
<comment type="caution">
    <text evidence="9">The sequence shown here is derived from an EMBL/GenBank/DDBJ whole genome shotgun (WGS) entry which is preliminary data.</text>
</comment>
<feature type="compositionally biased region" description="Basic residues" evidence="6">
    <location>
        <begin position="170"/>
        <end position="179"/>
    </location>
</feature>
<accession>A0A938Y7T2</accession>
<feature type="transmembrane region" description="Helical" evidence="7">
    <location>
        <begin position="328"/>
        <end position="349"/>
    </location>
</feature>
<dbReference type="RefSeq" id="WP_205260568.1">
    <property type="nucleotide sequence ID" value="NZ_JAERWK010000012.1"/>
</dbReference>
<feature type="transmembrane region" description="Helical" evidence="7">
    <location>
        <begin position="68"/>
        <end position="95"/>
    </location>
</feature>
<dbReference type="EMBL" id="JAERWK010000012">
    <property type="protein sequence ID" value="MBM9467611.1"/>
    <property type="molecule type" value="Genomic_DNA"/>
</dbReference>
<feature type="domain" description="Phage shock protein PspC N-terminal" evidence="8">
    <location>
        <begin position="41"/>
        <end position="97"/>
    </location>
</feature>
<reference evidence="9" key="1">
    <citation type="submission" date="2021-01" db="EMBL/GenBank/DDBJ databases">
        <title>YIM 132084 draft genome.</title>
        <authorList>
            <person name="An D."/>
        </authorList>
    </citation>
    <scope>NUCLEOTIDE SEQUENCE</scope>
    <source>
        <strain evidence="9">YIM 132084</strain>
    </source>
</reference>
<evidence type="ECO:0000256" key="2">
    <source>
        <dbReference type="ARBA" id="ARBA00022475"/>
    </source>
</evidence>
<proteinExistence type="predicted"/>
<evidence type="ECO:0000313" key="9">
    <source>
        <dbReference type="EMBL" id="MBM9467611.1"/>
    </source>
</evidence>
<sequence>MSEHWGTDRQQAGSRTDFGTGEPGSAADRGPGSEWDGWWARRPRRSVVDRKVAGVAGGLGRSLGIDPVLIRVVFVVLTVFGGAGAVLYLLGWLLLPADGDEVSAAEALLGRGRSSVPPVVTVGLAVIAAIAAAGAFSWGLPFWLIPVAIVTAVVLTRKHAFRHAGGCGRHQGRGQRRGRPGAMGGPPPEWVRTLQEQSQQWGRQAQDWVERQPWAGSSGPSGRRPGSGWGGSDSASAPTGPVPGSPESPFDGPASWDRPAETDPATGEPKVSLRKPAAGEAPDPVDQPQQPPAWDPLGVAPFAWDLPDPAPAPTPAPPRRDRAVLARIALGLALLSGALAATGVFAGWWQLSWAAVAAIPLTVVALGLIVGSLVWRRGRLGPLVGPGIFLGILTAGLAMTGLTGTDGFGESVWRPTTVAELESDYLVNGGNGVLDLRGLTLPDGVDRSVDVTVRAGQAEVIVPEELSVSGSCHVNAGQVDCFGVQQNGLDKTVPFADNRSQNPDAGTLELNVTVGAGNAEVRRG</sequence>
<feature type="transmembrane region" description="Helical" evidence="7">
    <location>
        <begin position="355"/>
        <end position="375"/>
    </location>
</feature>
<keyword evidence="3 7" id="KW-0812">Transmembrane</keyword>
<evidence type="ECO:0000256" key="7">
    <source>
        <dbReference type="SAM" id="Phobius"/>
    </source>
</evidence>
<dbReference type="Proteomes" id="UP000663792">
    <property type="component" value="Unassembled WGS sequence"/>
</dbReference>
<feature type="region of interest" description="Disordered" evidence="6">
    <location>
        <begin position="164"/>
        <end position="318"/>
    </location>
</feature>
<dbReference type="Pfam" id="PF04024">
    <property type="entry name" value="PspC"/>
    <property type="match status" value="1"/>
</dbReference>
<dbReference type="InterPro" id="IPR052027">
    <property type="entry name" value="PspC"/>
</dbReference>
<evidence type="ECO:0000256" key="4">
    <source>
        <dbReference type="ARBA" id="ARBA00022989"/>
    </source>
</evidence>
<feature type="region of interest" description="Disordered" evidence="6">
    <location>
        <begin position="1"/>
        <end position="37"/>
    </location>
</feature>
<evidence type="ECO:0000256" key="1">
    <source>
        <dbReference type="ARBA" id="ARBA00004162"/>
    </source>
</evidence>
<comment type="subcellular location">
    <subcellularLocation>
        <location evidence="1">Cell membrane</location>
        <topology evidence="1">Single-pass membrane protein</topology>
    </subcellularLocation>
</comment>
<keyword evidence="5 7" id="KW-0472">Membrane</keyword>
<feature type="transmembrane region" description="Helical" evidence="7">
    <location>
        <begin position="140"/>
        <end position="156"/>
    </location>
</feature>
<dbReference type="AlphaFoldDB" id="A0A938Y7T2"/>
<dbReference type="PANTHER" id="PTHR33885">
    <property type="entry name" value="PHAGE SHOCK PROTEIN C"/>
    <property type="match status" value="1"/>
</dbReference>
<dbReference type="GO" id="GO:0005886">
    <property type="term" value="C:plasma membrane"/>
    <property type="evidence" value="ECO:0007669"/>
    <property type="project" value="UniProtKB-SubCell"/>
</dbReference>
<protein>
    <submittedName>
        <fullName evidence="9">PspC domain-containing protein</fullName>
    </submittedName>
</protein>
<gene>
    <name evidence="9" type="ORF">JL106_10005</name>
</gene>
<feature type="compositionally biased region" description="Polar residues" evidence="6">
    <location>
        <begin position="194"/>
        <end position="203"/>
    </location>
</feature>
<keyword evidence="4 7" id="KW-1133">Transmembrane helix</keyword>
<evidence type="ECO:0000256" key="5">
    <source>
        <dbReference type="ARBA" id="ARBA00023136"/>
    </source>
</evidence>
<keyword evidence="10" id="KW-1185">Reference proteome</keyword>
<evidence type="ECO:0000259" key="8">
    <source>
        <dbReference type="Pfam" id="PF04024"/>
    </source>
</evidence>